<evidence type="ECO:0000313" key="2">
    <source>
        <dbReference type="Proteomes" id="UP000006233"/>
    </source>
</evidence>
<sequence length="46" mass="5630">MQVFFTKFLHYVIVKFNSKCYHKIKKLLKINYINKGEIFYVISNEV</sequence>
<name>C9N085_9FUSO</name>
<dbReference type="EMBL" id="ACVB02000026">
    <property type="protein sequence ID" value="EEX73572.1"/>
    <property type="molecule type" value="Genomic_DNA"/>
</dbReference>
<comment type="caution">
    <text evidence="1">The sequence shown here is derived from an EMBL/GenBank/DDBJ whole genome shotgun (WGS) entry which is preliminary data.</text>
</comment>
<organism evidence="1 2">
    <name type="scientific">Leptotrichia hofstadii F0254</name>
    <dbReference type="NCBI Taxonomy" id="634994"/>
    <lineage>
        <taxon>Bacteria</taxon>
        <taxon>Fusobacteriati</taxon>
        <taxon>Fusobacteriota</taxon>
        <taxon>Fusobacteriia</taxon>
        <taxon>Fusobacteriales</taxon>
        <taxon>Leptotrichiaceae</taxon>
        <taxon>Leptotrichia</taxon>
    </lineage>
</organism>
<evidence type="ECO:0000313" key="1">
    <source>
        <dbReference type="EMBL" id="EEX73572.1"/>
    </source>
</evidence>
<accession>C9N085</accession>
<reference evidence="1 2" key="1">
    <citation type="submission" date="2009-09" db="EMBL/GenBank/DDBJ databases">
        <authorList>
            <person name="Weinstock G."/>
            <person name="Sodergren E."/>
            <person name="Clifton S."/>
            <person name="Fulton L."/>
            <person name="Fulton B."/>
            <person name="Courtney L."/>
            <person name="Fronick C."/>
            <person name="Harrison M."/>
            <person name="Strong C."/>
            <person name="Farmer C."/>
            <person name="Delahaunty K."/>
            <person name="Markovic C."/>
            <person name="Hall O."/>
            <person name="Minx P."/>
            <person name="Tomlinson C."/>
            <person name="Mitreva M."/>
            <person name="Nelson J."/>
            <person name="Hou S."/>
            <person name="Wollam A."/>
            <person name="Pepin K.H."/>
            <person name="Johnson M."/>
            <person name="Bhonagiri V."/>
            <person name="Nash W.E."/>
            <person name="Warren W."/>
            <person name="Chinwalla A."/>
            <person name="Mardis E.R."/>
            <person name="Wilson R.K."/>
        </authorList>
    </citation>
    <scope>NUCLEOTIDE SEQUENCE [LARGE SCALE GENOMIC DNA]</scope>
    <source>
        <strain evidence="1 2">F0254</strain>
    </source>
</reference>
<dbReference type="AlphaFoldDB" id="C9N085"/>
<dbReference type="HOGENOM" id="CLU_3185363_0_0_0"/>
<gene>
    <name evidence="1" type="ORF">GCWU000323_02241</name>
</gene>
<protein>
    <submittedName>
        <fullName evidence="1">Uncharacterized protein</fullName>
    </submittedName>
</protein>
<proteinExistence type="predicted"/>
<dbReference type="Proteomes" id="UP000006233">
    <property type="component" value="Unassembled WGS sequence"/>
</dbReference>